<reference evidence="2 3" key="1">
    <citation type="submission" date="2021-06" db="EMBL/GenBank/DDBJ databases">
        <title>Rhodobacteraceae bacterium strain HSP-20.</title>
        <authorList>
            <person name="Chen W.-M."/>
        </authorList>
    </citation>
    <scope>NUCLEOTIDE SEQUENCE [LARGE SCALE GENOMIC DNA]</scope>
    <source>
        <strain evidence="2 3">HSP-20</strain>
    </source>
</reference>
<gene>
    <name evidence="2" type="ORF">GU927_001180</name>
</gene>
<dbReference type="Pfam" id="PF13469">
    <property type="entry name" value="Sulfotransfer_3"/>
    <property type="match status" value="1"/>
</dbReference>
<name>A0ABS6J0N4_9RHOB</name>
<dbReference type="SUPFAM" id="SSF52540">
    <property type="entry name" value="P-loop containing nucleoside triphosphate hydrolases"/>
    <property type="match status" value="1"/>
</dbReference>
<organism evidence="2 3">
    <name type="scientific">Paragemmobacter amnigenus</name>
    <dbReference type="NCBI Taxonomy" id="2852097"/>
    <lineage>
        <taxon>Bacteria</taxon>
        <taxon>Pseudomonadati</taxon>
        <taxon>Pseudomonadota</taxon>
        <taxon>Alphaproteobacteria</taxon>
        <taxon>Rhodobacterales</taxon>
        <taxon>Paracoccaceae</taxon>
        <taxon>Paragemmobacter</taxon>
    </lineage>
</organism>
<proteinExistence type="predicted"/>
<dbReference type="InterPro" id="IPR027417">
    <property type="entry name" value="P-loop_NTPase"/>
</dbReference>
<evidence type="ECO:0000313" key="3">
    <source>
        <dbReference type="Proteomes" id="UP000731907"/>
    </source>
</evidence>
<dbReference type="Gene3D" id="3.40.50.300">
    <property type="entry name" value="P-loop containing nucleotide triphosphate hydrolases"/>
    <property type="match status" value="1"/>
</dbReference>
<dbReference type="PANTHER" id="PTHR10605:SF56">
    <property type="entry name" value="BIFUNCTIONAL HEPARAN SULFATE N-DEACETYLASE_N-SULFOTRANSFERASE"/>
    <property type="match status" value="1"/>
</dbReference>
<dbReference type="RefSeq" id="WP_161760396.1">
    <property type="nucleotide sequence ID" value="NZ_JAAATX020000001.1"/>
</dbReference>
<evidence type="ECO:0000256" key="1">
    <source>
        <dbReference type="ARBA" id="ARBA00022679"/>
    </source>
</evidence>
<keyword evidence="3" id="KW-1185">Reference proteome</keyword>
<dbReference type="EMBL" id="JAAATX020000001">
    <property type="protein sequence ID" value="MBU9696449.1"/>
    <property type="molecule type" value="Genomic_DNA"/>
</dbReference>
<keyword evidence="1" id="KW-0808">Transferase</keyword>
<dbReference type="InterPro" id="IPR037359">
    <property type="entry name" value="NST/OST"/>
</dbReference>
<evidence type="ECO:0000313" key="2">
    <source>
        <dbReference type="EMBL" id="MBU9696449.1"/>
    </source>
</evidence>
<sequence length="295" mass="33192">MTDAPTLLFCVGATKAGTSWLYRHLSQHPDCHLRTIKELHYFDMLERRTQPYYRRRLRARILALKDAIADGDTRPLVGRQLRDALAWKAVIEAGEGDAGIAAYLAYLDHGRGDRRLVADITPSYALLPEARLRQMAGLGAATRFLYLLRDPVSRLWSQARMLASRRAADMAEFPSRAVAAMEAMLDAILRGLPDREDYIGAIGRLRAAIAPDRLLLLLQDEMMTAPGLARLHGFLGLSDMDGNFDKRVHEGTPLALPDDLRARAQRALRPQYDFVARLVPDLPDSWRRNMTEVHG</sequence>
<protein>
    <submittedName>
        <fullName evidence="2">Sulfotransferase</fullName>
    </submittedName>
</protein>
<accession>A0ABS6J0N4</accession>
<comment type="caution">
    <text evidence="2">The sequence shown here is derived from an EMBL/GenBank/DDBJ whole genome shotgun (WGS) entry which is preliminary data.</text>
</comment>
<dbReference type="PANTHER" id="PTHR10605">
    <property type="entry name" value="HEPARAN SULFATE SULFOTRANSFERASE"/>
    <property type="match status" value="1"/>
</dbReference>
<dbReference type="Proteomes" id="UP000731907">
    <property type="component" value="Unassembled WGS sequence"/>
</dbReference>